<dbReference type="InterPro" id="IPR002401">
    <property type="entry name" value="Cyt_P450_E_grp-I"/>
</dbReference>
<evidence type="ECO:0000256" key="1">
    <source>
        <dbReference type="ARBA" id="ARBA00001971"/>
    </source>
</evidence>
<dbReference type="InterPro" id="IPR036396">
    <property type="entry name" value="Cyt_P450_sf"/>
</dbReference>
<accession>A0AAJ6QTG2</accession>
<keyword evidence="7 9" id="KW-0503">Monooxygenase</keyword>
<dbReference type="CDD" id="cd11054">
    <property type="entry name" value="CYP24A1-like"/>
    <property type="match status" value="1"/>
</dbReference>
<dbReference type="PRINTS" id="PR00385">
    <property type="entry name" value="P450"/>
</dbReference>
<gene>
    <name evidence="11" type="primary">LOC100900401</name>
</gene>
<evidence type="ECO:0000256" key="6">
    <source>
        <dbReference type="ARBA" id="ARBA00023004"/>
    </source>
</evidence>
<dbReference type="Proteomes" id="UP000694867">
    <property type="component" value="Unplaced"/>
</dbReference>
<dbReference type="Pfam" id="PF00067">
    <property type="entry name" value="p450"/>
    <property type="match status" value="1"/>
</dbReference>
<dbReference type="KEGG" id="goe:100900401"/>
<evidence type="ECO:0000256" key="7">
    <source>
        <dbReference type="ARBA" id="ARBA00023033"/>
    </source>
</evidence>
<dbReference type="InterPro" id="IPR001128">
    <property type="entry name" value="Cyt_P450"/>
</dbReference>
<keyword evidence="10" id="KW-1185">Reference proteome</keyword>
<dbReference type="SUPFAM" id="SSF48264">
    <property type="entry name" value="Cytochrome P450"/>
    <property type="match status" value="1"/>
</dbReference>
<dbReference type="Gene3D" id="1.10.630.10">
    <property type="entry name" value="Cytochrome P450"/>
    <property type="match status" value="1"/>
</dbReference>
<evidence type="ECO:0000256" key="3">
    <source>
        <dbReference type="ARBA" id="ARBA00022617"/>
    </source>
</evidence>
<evidence type="ECO:0000256" key="5">
    <source>
        <dbReference type="ARBA" id="ARBA00023002"/>
    </source>
</evidence>
<dbReference type="FunFam" id="1.10.630.10:FF:000006">
    <property type="entry name" value="Cytochrome P450 302a1, mitochondrial"/>
    <property type="match status" value="1"/>
</dbReference>
<organism evidence="10 11">
    <name type="scientific">Galendromus occidentalis</name>
    <name type="common">western predatory mite</name>
    <dbReference type="NCBI Taxonomy" id="34638"/>
    <lineage>
        <taxon>Eukaryota</taxon>
        <taxon>Metazoa</taxon>
        <taxon>Ecdysozoa</taxon>
        <taxon>Arthropoda</taxon>
        <taxon>Chelicerata</taxon>
        <taxon>Arachnida</taxon>
        <taxon>Acari</taxon>
        <taxon>Parasitiformes</taxon>
        <taxon>Mesostigmata</taxon>
        <taxon>Gamasina</taxon>
        <taxon>Phytoseioidea</taxon>
        <taxon>Phytoseiidae</taxon>
        <taxon>Typhlodrominae</taxon>
        <taxon>Galendromus</taxon>
    </lineage>
</organism>
<evidence type="ECO:0000256" key="9">
    <source>
        <dbReference type="RuleBase" id="RU000461"/>
    </source>
</evidence>
<keyword evidence="4 8" id="KW-0479">Metal-binding</keyword>
<proteinExistence type="inferred from homology"/>
<dbReference type="CTD" id="44858"/>
<keyword evidence="6 8" id="KW-0408">Iron</keyword>
<comment type="similarity">
    <text evidence="2 9">Belongs to the cytochrome P450 family.</text>
</comment>
<evidence type="ECO:0000313" key="11">
    <source>
        <dbReference type="RefSeq" id="XP_003743235.1"/>
    </source>
</evidence>
<dbReference type="InterPro" id="IPR017972">
    <property type="entry name" value="Cyt_P450_CS"/>
</dbReference>
<dbReference type="GO" id="GO:0020037">
    <property type="term" value="F:heme binding"/>
    <property type="evidence" value="ECO:0007669"/>
    <property type="project" value="InterPro"/>
</dbReference>
<dbReference type="PANTHER" id="PTHR24279:SF120">
    <property type="entry name" value="CYTOCHROME P450"/>
    <property type="match status" value="1"/>
</dbReference>
<dbReference type="PANTHER" id="PTHR24279">
    <property type="entry name" value="CYTOCHROME P450"/>
    <property type="match status" value="1"/>
</dbReference>
<dbReference type="AlphaFoldDB" id="A0AAJ6QTG2"/>
<feature type="binding site" description="axial binding residue" evidence="8">
    <location>
        <position position="496"/>
    </location>
    <ligand>
        <name>heme</name>
        <dbReference type="ChEBI" id="CHEBI:30413"/>
    </ligand>
    <ligandPart>
        <name>Fe</name>
        <dbReference type="ChEBI" id="CHEBI:18248"/>
    </ligandPart>
</feature>
<dbReference type="GO" id="GO:0005506">
    <property type="term" value="F:iron ion binding"/>
    <property type="evidence" value="ECO:0007669"/>
    <property type="project" value="InterPro"/>
</dbReference>
<evidence type="ECO:0000256" key="4">
    <source>
        <dbReference type="ARBA" id="ARBA00022723"/>
    </source>
</evidence>
<comment type="cofactor">
    <cofactor evidence="1 8">
        <name>heme</name>
        <dbReference type="ChEBI" id="CHEBI:30413"/>
    </cofactor>
</comment>
<dbReference type="GO" id="GO:0004497">
    <property type="term" value="F:monooxygenase activity"/>
    <property type="evidence" value="ECO:0007669"/>
    <property type="project" value="UniProtKB-KW"/>
</dbReference>
<sequence length="549" mass="61700">MLSRSATGFCRSVIGQLGVVRSSATVTLPGVDHELEQQSSSGCPFHALWATKKRSAPCPAQRPATEFESERSFEEMPSPRALPVLGTSLAVMKFGGAPRIHEYCDSRHKQLGPVYRENLGAVQAVFVADSALIQKVYAHEGKYPQHMVPEAWTIYNQKNDIKRGLFFMDGKEWQDRRRALNNVFLRPKTVSDHVPVFNEVISDLLANWRHTSSLNNGCLDDLERHLYNWSIESLGAMIFGRRLGCVSTTNDSADIHEFVHCVQQIFSESAKMAMVSPKLASALRLPMWRRFEKAAGRALDLGREYVEENVNQLCSRGKGAAPTPEETKSASLIAQLLQHSNIDREELVRIVIDLFLAAADTTSHATQWAFYLLSRHPESQQKILNEVNEAVGANQHITEDCLPNMPYVKAVIKEALRLYPVAPFLTRILDQEISLNGYRVPAGKLILMSLYTTGRDPKSFPEPNSFKPERWLRENRSESKVDSWACLPFGLGSRSCIGRRIAEVQMQFLLARTVKQFDIGLATEGEVPIKMRLITTPENPISLKLTPRD</sequence>
<dbReference type="GeneID" id="100900401"/>
<evidence type="ECO:0000313" key="10">
    <source>
        <dbReference type="Proteomes" id="UP000694867"/>
    </source>
</evidence>
<evidence type="ECO:0000256" key="2">
    <source>
        <dbReference type="ARBA" id="ARBA00010617"/>
    </source>
</evidence>
<keyword evidence="5 9" id="KW-0560">Oxidoreductase</keyword>
<dbReference type="RefSeq" id="XP_003743235.1">
    <property type="nucleotide sequence ID" value="XM_003743187.1"/>
</dbReference>
<reference evidence="11" key="1">
    <citation type="submission" date="2025-08" db="UniProtKB">
        <authorList>
            <consortium name="RefSeq"/>
        </authorList>
    </citation>
    <scope>IDENTIFICATION</scope>
</reference>
<dbReference type="PROSITE" id="PS00086">
    <property type="entry name" value="CYTOCHROME_P450"/>
    <property type="match status" value="1"/>
</dbReference>
<dbReference type="PRINTS" id="PR00463">
    <property type="entry name" value="EP450I"/>
</dbReference>
<dbReference type="GO" id="GO:0016705">
    <property type="term" value="F:oxidoreductase activity, acting on paired donors, with incorporation or reduction of molecular oxygen"/>
    <property type="evidence" value="ECO:0007669"/>
    <property type="project" value="InterPro"/>
</dbReference>
<evidence type="ECO:0000256" key="8">
    <source>
        <dbReference type="PIRSR" id="PIRSR602401-1"/>
    </source>
</evidence>
<dbReference type="InterPro" id="IPR050479">
    <property type="entry name" value="CYP11_CYP27_families"/>
</dbReference>
<keyword evidence="3 8" id="KW-0349">Heme</keyword>
<protein>
    <submittedName>
        <fullName evidence="11">Cytochrome P450 315a1, mitochondrial</fullName>
    </submittedName>
</protein>
<name>A0AAJ6QTG2_9ACAR</name>